<dbReference type="Proteomes" id="UP000017246">
    <property type="component" value="Unassembled WGS sequence"/>
</dbReference>
<sequence length="138" mass="15338">MRTTKRVPTLPLAVTKPSHPDFIYRKHSVKPWARIPYRCGWVRELDADPELYVTLKTNCLNKPDLWAFTDPESKAGGHKCVFFAKSLPALSVGLLGTIKLLNEFMASPLEVFIGLQISTSTTTTTSLLSKLAPPLPDD</sequence>
<dbReference type="EMBL" id="LN902847">
    <property type="protein sequence ID" value="CUT99730.1"/>
    <property type="molecule type" value="Genomic_DNA"/>
</dbReference>
<reference evidence="1" key="1">
    <citation type="journal article" date="2013" name="Nature">
        <title>The genomes of four tapeworm species reveal adaptations to parasitism.</title>
        <authorList>
            <person name="Tsai I.J."/>
            <person name="Zarowiecki M."/>
            <person name="Holroyd N."/>
            <person name="Garciarrubio A."/>
            <person name="Sanchez-Flores A."/>
            <person name="Brooks K.L."/>
            <person name="Tracey A."/>
            <person name="Bobes R.J."/>
            <person name="Fragoso G."/>
            <person name="Sciutto E."/>
            <person name="Aslett M."/>
            <person name="Beasley H."/>
            <person name="Bennett H.M."/>
            <person name="Cai J."/>
            <person name="Camicia F."/>
            <person name="Clark R."/>
            <person name="Cucher M."/>
            <person name="De Silva N."/>
            <person name="Day T.A."/>
            <person name="Deplazes P."/>
            <person name="Estrada K."/>
            <person name="Fernandez C."/>
            <person name="Holland P.W."/>
            <person name="Hou J."/>
            <person name="Hu S."/>
            <person name="Huckvale T."/>
            <person name="Hung S.S."/>
            <person name="Kamenetzky L."/>
            <person name="Keane J.A."/>
            <person name="Kiss F."/>
            <person name="Koziol U."/>
            <person name="Lambert O."/>
            <person name="Liu K."/>
            <person name="Luo X."/>
            <person name="Luo Y."/>
            <person name="Macchiaroli N."/>
            <person name="Nichol S."/>
            <person name="Paps J."/>
            <person name="Parkinson J."/>
            <person name="Pouchkina-Stantcheva N."/>
            <person name="Riddiford N."/>
            <person name="Rosenzvit M."/>
            <person name="Salinas G."/>
            <person name="Wasmuth J.D."/>
            <person name="Zamanian M."/>
            <person name="Zheng Y."/>
            <person name="Cai X."/>
            <person name="Soberon X."/>
            <person name="Olson P.D."/>
            <person name="Laclette J.P."/>
            <person name="Brehm K."/>
            <person name="Berriman M."/>
            <person name="Garciarrubio A."/>
            <person name="Bobes R.J."/>
            <person name="Fragoso G."/>
            <person name="Sanchez-Flores A."/>
            <person name="Estrada K."/>
            <person name="Cevallos M.A."/>
            <person name="Morett E."/>
            <person name="Gonzalez V."/>
            <person name="Portillo T."/>
            <person name="Ochoa-Leyva A."/>
            <person name="Jose M.V."/>
            <person name="Sciutto E."/>
            <person name="Landa A."/>
            <person name="Jimenez L."/>
            <person name="Valdes V."/>
            <person name="Carrero J.C."/>
            <person name="Larralde C."/>
            <person name="Morales-Montor J."/>
            <person name="Limon-Lason J."/>
            <person name="Soberon X."/>
            <person name="Laclette J.P."/>
        </authorList>
    </citation>
    <scope>NUCLEOTIDE SEQUENCE [LARGE SCALE GENOMIC DNA]</scope>
</reference>
<dbReference type="EMBL" id="LN902847">
    <property type="protein sequence ID" value="CUT99728.1"/>
    <property type="molecule type" value="Genomic_DNA"/>
</dbReference>
<name>A0A0S4MQ07_ECHMU</name>
<proteinExistence type="predicted"/>
<accession>A0A0S4MQ07</accession>
<keyword evidence="2" id="KW-1185">Reference proteome</keyword>
<evidence type="ECO:0000313" key="2">
    <source>
        <dbReference type="Proteomes" id="UP000017246"/>
    </source>
</evidence>
<organism evidence="1 2">
    <name type="scientific">Echinococcus multilocularis</name>
    <name type="common">Fox tapeworm</name>
    <dbReference type="NCBI Taxonomy" id="6211"/>
    <lineage>
        <taxon>Eukaryota</taxon>
        <taxon>Metazoa</taxon>
        <taxon>Spiralia</taxon>
        <taxon>Lophotrochozoa</taxon>
        <taxon>Platyhelminthes</taxon>
        <taxon>Cestoda</taxon>
        <taxon>Eucestoda</taxon>
        <taxon>Cyclophyllidea</taxon>
        <taxon>Taeniidae</taxon>
        <taxon>Echinococcus</taxon>
    </lineage>
</organism>
<evidence type="ECO:0000313" key="1">
    <source>
        <dbReference type="EMBL" id="CUT99728.1"/>
    </source>
</evidence>
<protein>
    <submittedName>
        <fullName evidence="1">Galactosylgalactosylxylosylprotein</fullName>
    </submittedName>
</protein>
<reference evidence="1" key="2">
    <citation type="submission" date="2015-11" db="EMBL/GenBank/DDBJ databases">
        <authorList>
            <person name="Zhang Y."/>
            <person name="Guo Z."/>
        </authorList>
    </citation>
    <scope>NUCLEOTIDE SEQUENCE</scope>
</reference>
<dbReference type="AlphaFoldDB" id="A0A0S4MQ07"/>